<accession>A0A1Q3E1A4</accession>
<protein>
    <submittedName>
        <fullName evidence="3">Retrovirus-related pol polyprotein</fullName>
    </submittedName>
</protein>
<evidence type="ECO:0000259" key="2">
    <source>
        <dbReference type="Pfam" id="PF07727"/>
    </source>
</evidence>
<dbReference type="EMBL" id="BDGU01000048">
    <property type="protein sequence ID" value="GAW00980.1"/>
    <property type="molecule type" value="Genomic_DNA"/>
</dbReference>
<evidence type="ECO:0000313" key="4">
    <source>
        <dbReference type="Proteomes" id="UP000188533"/>
    </source>
</evidence>
<evidence type="ECO:0000256" key="1">
    <source>
        <dbReference type="SAM" id="Phobius"/>
    </source>
</evidence>
<dbReference type="CDD" id="cd09272">
    <property type="entry name" value="RNase_HI_RT_Ty1"/>
    <property type="match status" value="1"/>
</dbReference>
<dbReference type="Proteomes" id="UP000188533">
    <property type="component" value="Unassembled WGS sequence"/>
</dbReference>
<reference evidence="3 4" key="1">
    <citation type="submission" date="2016-08" db="EMBL/GenBank/DDBJ databases">
        <authorList>
            <consortium name="Lentinula edodes genome sequencing consortium"/>
            <person name="Sakamoto Y."/>
            <person name="Nakade K."/>
            <person name="Sato S."/>
            <person name="Yoshida Y."/>
            <person name="Miyazaki K."/>
            <person name="Natsume S."/>
            <person name="Konno N."/>
        </authorList>
    </citation>
    <scope>NUCLEOTIDE SEQUENCE [LARGE SCALE GENOMIC DNA]</scope>
    <source>
        <strain evidence="3 4">NBRC 111202</strain>
    </source>
</reference>
<keyword evidence="1" id="KW-0472">Membrane</keyword>
<feature type="transmembrane region" description="Helical" evidence="1">
    <location>
        <begin position="183"/>
        <end position="201"/>
    </location>
</feature>
<evidence type="ECO:0000313" key="3">
    <source>
        <dbReference type="EMBL" id="GAW00980.1"/>
    </source>
</evidence>
<keyword evidence="4" id="KW-1185">Reference proteome</keyword>
<keyword evidence="1" id="KW-0812">Transmembrane</keyword>
<dbReference type="PANTHER" id="PTHR11439:SF467">
    <property type="entry name" value="INTEGRASE CATALYTIC DOMAIN-CONTAINING PROTEIN"/>
    <property type="match status" value="1"/>
</dbReference>
<proteinExistence type="predicted"/>
<dbReference type="InterPro" id="IPR013103">
    <property type="entry name" value="RVT_2"/>
</dbReference>
<gene>
    <name evidence="3" type="ORF">LENED_002542</name>
</gene>
<dbReference type="AlphaFoldDB" id="A0A1Q3E1A4"/>
<dbReference type="STRING" id="5353.A0A1Q3E1A4"/>
<dbReference type="PANTHER" id="PTHR11439">
    <property type="entry name" value="GAG-POL-RELATED RETROTRANSPOSON"/>
    <property type="match status" value="1"/>
</dbReference>
<organism evidence="3 4">
    <name type="scientific">Lentinula edodes</name>
    <name type="common">Shiitake mushroom</name>
    <name type="synonym">Lentinus edodes</name>
    <dbReference type="NCBI Taxonomy" id="5353"/>
    <lineage>
        <taxon>Eukaryota</taxon>
        <taxon>Fungi</taxon>
        <taxon>Dikarya</taxon>
        <taxon>Basidiomycota</taxon>
        <taxon>Agaricomycotina</taxon>
        <taxon>Agaricomycetes</taxon>
        <taxon>Agaricomycetidae</taxon>
        <taxon>Agaricales</taxon>
        <taxon>Marasmiineae</taxon>
        <taxon>Omphalotaceae</taxon>
        <taxon>Lentinula</taxon>
    </lineage>
</organism>
<comment type="caution">
    <text evidence="3">The sequence shown here is derived from an EMBL/GenBank/DDBJ whole genome shotgun (WGS) entry which is preliminary data.</text>
</comment>
<dbReference type="Pfam" id="PF07727">
    <property type="entry name" value="RVT_2"/>
    <property type="match status" value="1"/>
</dbReference>
<feature type="domain" description="Reverse transcriptase Ty1/copia-type" evidence="2">
    <location>
        <begin position="136"/>
        <end position="363"/>
    </location>
</feature>
<sequence>MPATPSTPDYEGLPELFAPQPLQHVPIPIQPIHEQDIGPRRSTRIRGPSARQLQLQESAEREHSAFERNLAWAQDSDTGIDELEENSLAMIAKSPFAFAAESSDKWVPNTYKQAMQRPELWQAPMQAEYDTLIEKDCWTLVDLPPNANLTGGRWVYAIKWSKDREIEGIDYDKTYGAVARMESICIVLAIIAVLGLFMFQVDFKAAFLNSPINHDVYMKQPEGFVKEGEEHKVCKLNKSIYGTMQGSHDWQDTLGKGYEEDGYIASRADPCVRYRRIDDKYTLSTTYGDDVNGASSTESGRKKAIADLGKRWESSEVNSGVLLGMTIFQDPISKSITILQKAYFERMLEHFGLETVRIRHTPLDPKMKVTESPNPLPEDDRRFMSNKPYRSFIGSLLWGACSTRPDIAFASNFLTRFQLNPGIIHWKACEWLAGYIWGTIDYSITYRAPKPGDERLGFGLAPFGYSDSDWASCLVTRRSTAGYVFFMGGAPVSWASKRQGSVALSTVEAEYIGLSKTCQQACWLRSFIQEIDLPLNGPTIIHGDNFGSVSLTEEPRNHSLIKHIDMHEHYIREKVKDDSVKIVRIRSGENVADITTKALSGPIHARIIQMLYLQHTQ</sequence>
<keyword evidence="1" id="KW-1133">Transmembrane helix</keyword>
<reference evidence="3 4" key="2">
    <citation type="submission" date="2017-02" db="EMBL/GenBank/DDBJ databases">
        <title>A genome survey and senescence transcriptome analysis in Lentinula edodes.</title>
        <authorList>
            <person name="Sakamoto Y."/>
            <person name="Nakade K."/>
            <person name="Sato S."/>
            <person name="Yoshida Y."/>
            <person name="Miyazaki K."/>
            <person name="Natsume S."/>
            <person name="Konno N."/>
        </authorList>
    </citation>
    <scope>NUCLEOTIDE SEQUENCE [LARGE SCALE GENOMIC DNA]</scope>
    <source>
        <strain evidence="3 4">NBRC 111202</strain>
    </source>
</reference>
<name>A0A1Q3E1A4_LENED</name>